<dbReference type="InterPro" id="IPR010982">
    <property type="entry name" value="Lambda_DNA-bd_dom_sf"/>
</dbReference>
<keyword evidence="2" id="KW-1185">Reference proteome</keyword>
<dbReference type="InterPro" id="IPR011990">
    <property type="entry name" value="TPR-like_helical_dom_sf"/>
</dbReference>
<dbReference type="RefSeq" id="WP_135367808.1">
    <property type="nucleotide sequence ID" value="NZ_RKLX01000007.1"/>
</dbReference>
<dbReference type="OrthoDB" id="2279387at2"/>
<reference evidence="1 2" key="1">
    <citation type="submission" date="2018-10" db="EMBL/GenBank/DDBJ databases">
        <title>Lactobacillus sp. R7 and Lactobacillus sp. R19 isolated from fermented mustard green product of Taiwan.</title>
        <authorList>
            <person name="Lin S.-T."/>
        </authorList>
    </citation>
    <scope>NUCLEOTIDE SEQUENCE [LARGE SCALE GENOMIC DNA]</scope>
    <source>
        <strain evidence="1 2">BCRC 81129</strain>
    </source>
</reference>
<name>A0A4Z0JC51_9LACO</name>
<comment type="caution">
    <text evidence="1">The sequence shown here is derived from an EMBL/GenBank/DDBJ whole genome shotgun (WGS) entry which is preliminary data.</text>
</comment>
<dbReference type="SUPFAM" id="SSF47413">
    <property type="entry name" value="lambda repressor-like DNA-binding domains"/>
    <property type="match status" value="1"/>
</dbReference>
<protein>
    <submittedName>
        <fullName evidence="1">Uncharacterized protein</fullName>
    </submittedName>
</protein>
<dbReference type="AlphaFoldDB" id="A0A4Z0JC51"/>
<proteinExistence type="predicted"/>
<accession>A0A4Z0JC51</accession>
<evidence type="ECO:0000313" key="2">
    <source>
        <dbReference type="Proteomes" id="UP000297348"/>
    </source>
</evidence>
<dbReference type="Gene3D" id="1.25.40.10">
    <property type="entry name" value="Tetratricopeptide repeat domain"/>
    <property type="match status" value="1"/>
</dbReference>
<dbReference type="EMBL" id="RKLX01000007">
    <property type="protein sequence ID" value="TGD19135.1"/>
    <property type="molecule type" value="Genomic_DNA"/>
</dbReference>
<dbReference type="Proteomes" id="UP000297348">
    <property type="component" value="Unassembled WGS sequence"/>
</dbReference>
<dbReference type="GO" id="GO:0003677">
    <property type="term" value="F:DNA binding"/>
    <property type="evidence" value="ECO:0007669"/>
    <property type="project" value="InterPro"/>
</dbReference>
<gene>
    <name evidence="1" type="ORF">EGT51_05815</name>
</gene>
<evidence type="ECO:0000313" key="1">
    <source>
        <dbReference type="EMBL" id="TGD19135.1"/>
    </source>
</evidence>
<dbReference type="SUPFAM" id="SSF48452">
    <property type="entry name" value="TPR-like"/>
    <property type="match status" value="1"/>
</dbReference>
<sequence length="267" mass="30168">MTGESVGRYLQQCRQQRGVALTALATRVCPLDVLAAIEQGQRSPSVAQLTQLYQQLGIVRNRPLPQSYPIRRLPVFDRRLQSWWQKQAYGQLVANVAAGDVLRQLTTDTDRQAILYYYGRSLAAIGDVEAAQLHLRAGLMFMTPQSPQVYRSLDLLLLAAENSVRDLTTPEPDLSGFDRAVTVIREGRVRDAPENLTLVFYQYAQAQLNLNRPQAAITLLREAIAWDVQHQTTYLLPDCYLLLALALKMTQPERAAFFHLADQPEKF</sequence>
<organism evidence="1 2">
    <name type="scientific">Levilactobacillus suantsaiihabitans</name>
    <dbReference type="NCBI Taxonomy" id="2487722"/>
    <lineage>
        <taxon>Bacteria</taxon>
        <taxon>Bacillati</taxon>
        <taxon>Bacillota</taxon>
        <taxon>Bacilli</taxon>
        <taxon>Lactobacillales</taxon>
        <taxon>Lactobacillaceae</taxon>
        <taxon>Levilactobacillus</taxon>
    </lineage>
</organism>